<evidence type="ECO:0000313" key="7">
    <source>
        <dbReference type="Proteomes" id="UP001165293"/>
    </source>
</evidence>
<keyword evidence="3 6" id="KW-0378">Hydrolase</keyword>
<evidence type="ECO:0000256" key="4">
    <source>
        <dbReference type="SAM" id="MobiDB-lite"/>
    </source>
</evidence>
<feature type="domain" description="MurNAc-LAA" evidence="5">
    <location>
        <begin position="344"/>
        <end position="499"/>
    </location>
</feature>
<evidence type="ECO:0000313" key="6">
    <source>
        <dbReference type="EMBL" id="MCC8363542.1"/>
    </source>
</evidence>
<dbReference type="InterPro" id="IPR002508">
    <property type="entry name" value="MurNAc-LAA_cat"/>
</dbReference>
<evidence type="ECO:0000259" key="5">
    <source>
        <dbReference type="SMART" id="SM00646"/>
    </source>
</evidence>
<dbReference type="CDD" id="cd02696">
    <property type="entry name" value="MurNAc-LAA"/>
    <property type="match status" value="1"/>
</dbReference>
<feature type="compositionally biased region" description="Low complexity" evidence="4">
    <location>
        <begin position="208"/>
        <end position="230"/>
    </location>
</feature>
<evidence type="ECO:0000256" key="1">
    <source>
        <dbReference type="ARBA" id="ARBA00001561"/>
    </source>
</evidence>
<dbReference type="Proteomes" id="UP001165293">
    <property type="component" value="Unassembled WGS sequence"/>
</dbReference>
<name>A0ABS8JIY1_9GAMM</name>
<organism evidence="6 7">
    <name type="scientific">Noviluteimonas lactosilytica</name>
    <dbReference type="NCBI Taxonomy" id="2888523"/>
    <lineage>
        <taxon>Bacteria</taxon>
        <taxon>Pseudomonadati</taxon>
        <taxon>Pseudomonadota</taxon>
        <taxon>Gammaproteobacteria</taxon>
        <taxon>Lysobacterales</taxon>
        <taxon>Lysobacteraceae</taxon>
        <taxon>Noviluteimonas</taxon>
    </lineage>
</organism>
<dbReference type="Pfam" id="PF01520">
    <property type="entry name" value="Amidase_3"/>
    <property type="match status" value="1"/>
</dbReference>
<accession>A0ABS8JIY1</accession>
<feature type="region of interest" description="Disordered" evidence="4">
    <location>
        <begin position="138"/>
        <end position="230"/>
    </location>
</feature>
<dbReference type="Gene3D" id="2.60.40.3500">
    <property type="match status" value="1"/>
</dbReference>
<comment type="catalytic activity">
    <reaction evidence="1">
        <text>Hydrolyzes the link between N-acetylmuramoyl residues and L-amino acid residues in certain cell-wall glycopeptides.</text>
        <dbReference type="EC" id="3.5.1.28"/>
    </reaction>
</comment>
<gene>
    <name evidence="6" type="ORF">LK996_10705</name>
</gene>
<dbReference type="EC" id="3.5.1.28" evidence="2"/>
<dbReference type="GO" id="GO:0008745">
    <property type="term" value="F:N-acetylmuramoyl-L-alanine amidase activity"/>
    <property type="evidence" value="ECO:0007669"/>
    <property type="project" value="UniProtKB-EC"/>
</dbReference>
<keyword evidence="7" id="KW-1185">Reference proteome</keyword>
<dbReference type="SUPFAM" id="SSF53187">
    <property type="entry name" value="Zn-dependent exopeptidases"/>
    <property type="match status" value="1"/>
</dbReference>
<dbReference type="RefSeq" id="WP_230527159.1">
    <property type="nucleotide sequence ID" value="NZ_JAJGAK010000002.1"/>
</dbReference>
<feature type="compositionally biased region" description="Low complexity" evidence="4">
    <location>
        <begin position="148"/>
        <end position="169"/>
    </location>
</feature>
<reference evidence="6" key="1">
    <citation type="submission" date="2021-10" db="EMBL/GenBank/DDBJ databases">
        <authorList>
            <person name="Lyu M."/>
            <person name="Wang X."/>
            <person name="Meng X."/>
            <person name="Xu K."/>
        </authorList>
    </citation>
    <scope>NUCLEOTIDE SEQUENCE</scope>
    <source>
        <strain evidence="6">A6</strain>
    </source>
</reference>
<dbReference type="PANTHER" id="PTHR30404:SF0">
    <property type="entry name" value="N-ACETYLMURAMOYL-L-ALANINE AMIDASE AMIC"/>
    <property type="match status" value="1"/>
</dbReference>
<dbReference type="EMBL" id="JAJGAK010000002">
    <property type="protein sequence ID" value="MCC8363542.1"/>
    <property type="molecule type" value="Genomic_DNA"/>
</dbReference>
<dbReference type="InterPro" id="IPR050695">
    <property type="entry name" value="N-acetylmuramoyl_amidase_3"/>
</dbReference>
<dbReference type="SMART" id="SM00646">
    <property type="entry name" value="Ami_3"/>
    <property type="match status" value="1"/>
</dbReference>
<comment type="caution">
    <text evidence="6">The sequence shown here is derived from an EMBL/GenBank/DDBJ whole genome shotgun (WGS) entry which is preliminary data.</text>
</comment>
<dbReference type="InterPro" id="IPR021731">
    <property type="entry name" value="AMIN_dom"/>
</dbReference>
<evidence type="ECO:0000256" key="2">
    <source>
        <dbReference type="ARBA" id="ARBA00011901"/>
    </source>
</evidence>
<sequence>MRIKGATVQQWALGAALIFALCWNIARGSEIKDLALTEGATGTRAELLLDGPVDFNTLTLAGPDRLVVDLPASKLGRFALPNGAGVVKAVRTGQPVPGTVRVVFDLAAPVVALKPRMESTPGGTRLVLEWPGDGAKTPMAAASNGAKPATAASNNVASNNASSNNVPASDPIAAFANKPDTTSAQEMAARSADATSRLVASLPSTQNAAKPAQTTPVAPPAASTAASSTAASSTAASSPAAAQATTQIPTMTAIAEPAPAVAAPPGATKSMQQLRRGGMRPLVIAIDAGHGGQDPGARGGKGTREKDITLAIARELARQVNATPGLKAYLTRDTDMFIPLAQRYQKARGAKADLFVSIHADAFTNPDANGSSVFVLSQRGASSQAARWLANQENAADLVGGVRLQDKDNTLASVLLDLSQSATMKASEDIAGHVLSGLKKLGKTHKPHVERANFVVLRSPDVPSMLVETAFITNPDEERRLNDPRHRTDLARAILDGVNTYFTRQPPPGTLYAARAEAVETATASAAGSR</sequence>
<proteinExistence type="predicted"/>
<protein>
    <recommendedName>
        <fullName evidence="2">N-acetylmuramoyl-L-alanine amidase</fullName>
        <ecNumber evidence="2">3.5.1.28</ecNumber>
    </recommendedName>
</protein>
<dbReference type="PANTHER" id="PTHR30404">
    <property type="entry name" value="N-ACETYLMURAMOYL-L-ALANINE AMIDASE"/>
    <property type="match status" value="1"/>
</dbReference>
<dbReference type="Gene3D" id="3.40.630.40">
    <property type="entry name" value="Zn-dependent exopeptidases"/>
    <property type="match status" value="1"/>
</dbReference>
<dbReference type="Pfam" id="PF11741">
    <property type="entry name" value="AMIN"/>
    <property type="match status" value="1"/>
</dbReference>
<evidence type="ECO:0000256" key="3">
    <source>
        <dbReference type="ARBA" id="ARBA00022801"/>
    </source>
</evidence>